<dbReference type="EMBL" id="CAJVPY010014278">
    <property type="protein sequence ID" value="CAG8745653.1"/>
    <property type="molecule type" value="Genomic_DNA"/>
</dbReference>
<dbReference type="OrthoDB" id="10337117at2759"/>
<sequence length="171" mass="20294">MAEPRKKKQKNSTTTYINRIKVNLVNPTHTSMIPKSDDLESWKKHNQNLQERIEQIKIDTNWSEFYSRFYQSYYPCNSIKNQNFISEHEKTKEINRKLRETIPSSENLNSETSCWRKSYDNINLIIEAAKKNCISIEEIIDKLSHSKITINYFQEVNKEDLDMLINCLVGK</sequence>
<name>A0A9N9IP92_9GLOM</name>
<organism evidence="1 2">
    <name type="scientific">Dentiscutata erythropus</name>
    <dbReference type="NCBI Taxonomy" id="1348616"/>
    <lineage>
        <taxon>Eukaryota</taxon>
        <taxon>Fungi</taxon>
        <taxon>Fungi incertae sedis</taxon>
        <taxon>Mucoromycota</taxon>
        <taxon>Glomeromycotina</taxon>
        <taxon>Glomeromycetes</taxon>
        <taxon>Diversisporales</taxon>
        <taxon>Gigasporaceae</taxon>
        <taxon>Dentiscutata</taxon>
    </lineage>
</organism>
<reference evidence="1" key="1">
    <citation type="submission" date="2021-06" db="EMBL/GenBank/DDBJ databases">
        <authorList>
            <person name="Kallberg Y."/>
            <person name="Tangrot J."/>
            <person name="Rosling A."/>
        </authorList>
    </citation>
    <scope>NUCLEOTIDE SEQUENCE</scope>
    <source>
        <strain evidence="1">MA453B</strain>
    </source>
</reference>
<comment type="caution">
    <text evidence="1">The sequence shown here is derived from an EMBL/GenBank/DDBJ whole genome shotgun (WGS) entry which is preliminary data.</text>
</comment>
<evidence type="ECO:0000313" key="1">
    <source>
        <dbReference type="EMBL" id="CAG8745653.1"/>
    </source>
</evidence>
<gene>
    <name evidence="1" type="ORF">DERYTH_LOCUS16413</name>
</gene>
<feature type="non-terminal residue" evidence="1">
    <location>
        <position position="171"/>
    </location>
</feature>
<accession>A0A9N9IP92</accession>
<evidence type="ECO:0000313" key="2">
    <source>
        <dbReference type="Proteomes" id="UP000789405"/>
    </source>
</evidence>
<proteinExistence type="predicted"/>
<dbReference type="AlphaFoldDB" id="A0A9N9IP92"/>
<dbReference type="Proteomes" id="UP000789405">
    <property type="component" value="Unassembled WGS sequence"/>
</dbReference>
<protein>
    <submittedName>
        <fullName evidence="1">739_t:CDS:1</fullName>
    </submittedName>
</protein>
<keyword evidence="2" id="KW-1185">Reference proteome</keyword>